<dbReference type="EMBL" id="JABBGH010000001">
    <property type="protein sequence ID" value="NML64653.1"/>
    <property type="molecule type" value="Genomic_DNA"/>
</dbReference>
<evidence type="ECO:0000313" key="2">
    <source>
        <dbReference type="Proteomes" id="UP000559626"/>
    </source>
</evidence>
<sequence length="189" mass="20738">MSLPAPFVTLAATEQDLAGILALQAQNLPGAVPAETQAREGFLTLRYTLGQLQLMHAAAPSVVARVGTRIVGYALAAVPVVRPQVPQLESLFALAETIPYRGRPLAAQAYYLMGQVCVAAGFRGLGLFDQLYHCHRATYGPQYQVLVTDIAARNTRSLRAHERVGFQPLTRFHEPATSQEWVVVAWDWR</sequence>
<dbReference type="RefSeq" id="WP_169529937.1">
    <property type="nucleotide sequence ID" value="NZ_JABBGH010000001.1"/>
</dbReference>
<organism evidence="1 2">
    <name type="scientific">Hymenobacter polaris</name>
    <dbReference type="NCBI Taxonomy" id="2682546"/>
    <lineage>
        <taxon>Bacteria</taxon>
        <taxon>Pseudomonadati</taxon>
        <taxon>Bacteroidota</taxon>
        <taxon>Cytophagia</taxon>
        <taxon>Cytophagales</taxon>
        <taxon>Hymenobacteraceae</taxon>
        <taxon>Hymenobacter</taxon>
    </lineage>
</organism>
<dbReference type="InterPro" id="IPR016181">
    <property type="entry name" value="Acyl_CoA_acyltransferase"/>
</dbReference>
<dbReference type="SUPFAM" id="SSF55729">
    <property type="entry name" value="Acyl-CoA N-acyltransferases (Nat)"/>
    <property type="match status" value="1"/>
</dbReference>
<dbReference type="GO" id="GO:0016740">
    <property type="term" value="F:transferase activity"/>
    <property type="evidence" value="ECO:0007669"/>
    <property type="project" value="UniProtKB-KW"/>
</dbReference>
<dbReference type="Gene3D" id="3.40.630.30">
    <property type="match status" value="1"/>
</dbReference>
<dbReference type="Proteomes" id="UP000559626">
    <property type="component" value="Unassembled WGS sequence"/>
</dbReference>
<name>A0A7Y0AC79_9BACT</name>
<comment type="caution">
    <text evidence="1">The sequence shown here is derived from an EMBL/GenBank/DDBJ whole genome shotgun (WGS) entry which is preliminary data.</text>
</comment>
<gene>
    <name evidence="1" type="ORF">HHL22_05490</name>
</gene>
<protein>
    <submittedName>
        <fullName evidence="1">GNAT family N-acetyltransferase</fullName>
    </submittedName>
</protein>
<dbReference type="AlphaFoldDB" id="A0A7Y0AC79"/>
<keyword evidence="1" id="KW-0808">Transferase</keyword>
<accession>A0A7Y0AC79</accession>
<proteinExistence type="predicted"/>
<evidence type="ECO:0000313" key="1">
    <source>
        <dbReference type="EMBL" id="NML64653.1"/>
    </source>
</evidence>
<reference evidence="1 2" key="1">
    <citation type="submission" date="2020-04" db="EMBL/GenBank/DDBJ databases">
        <title>Hymenobacter polaris sp. nov., isolated from Arctic soil.</title>
        <authorList>
            <person name="Dahal R.H."/>
        </authorList>
    </citation>
    <scope>NUCLEOTIDE SEQUENCE [LARGE SCALE GENOMIC DNA]</scope>
    <source>
        <strain evidence="1 2">RP-2-7</strain>
    </source>
</reference>
<keyword evidence="2" id="KW-1185">Reference proteome</keyword>